<feature type="signal peptide" evidence="1">
    <location>
        <begin position="1"/>
        <end position="21"/>
    </location>
</feature>
<proteinExistence type="predicted"/>
<evidence type="ECO:0000256" key="1">
    <source>
        <dbReference type="SAM" id="SignalP"/>
    </source>
</evidence>
<gene>
    <name evidence="2" type="ORF">VUQ08_00635</name>
</gene>
<keyword evidence="1" id="KW-0732">Signal</keyword>
<reference evidence="2" key="1">
    <citation type="submission" date="2023-12" db="EMBL/GenBank/DDBJ databases">
        <title>Dolosigranulum savutii sp. nov. isolated from human upper respiratory samples collected in Botswana.</title>
        <authorList>
            <person name="Kelly M.S."/>
        </authorList>
    </citation>
    <scope>NUCLEOTIDE SEQUENCE</scope>
    <source>
        <strain evidence="2">MSK433</strain>
    </source>
</reference>
<accession>A0AB74TPE7</accession>
<dbReference type="AlphaFoldDB" id="A0AB74TPE7"/>
<sequence length="174" mass="18479">MRKVVSKLFVTCSCASMLSLAFPVGTVSAEEREIMQTIQHFEEEELYALLEAAETTPENYLQEGKEEQLIAHFRSYGVNLQIDGVNHSEVQERSVAKCVGHLTLLIGSTALGINMLKQLKNFVAAAGGIKAAASALVAVAKGGASAENLKTFGGALVDMASVVLGIDGVIEHCL</sequence>
<dbReference type="RefSeq" id="WP_347300496.1">
    <property type="nucleotide sequence ID" value="NZ_CP142433.1"/>
</dbReference>
<dbReference type="EMBL" id="CP142433">
    <property type="protein sequence ID" value="XBC46153.1"/>
    <property type="molecule type" value="Genomic_DNA"/>
</dbReference>
<evidence type="ECO:0000313" key="2">
    <source>
        <dbReference type="EMBL" id="XBC46153.1"/>
    </source>
</evidence>
<name>A0AB74TPE7_9LACT</name>
<feature type="chain" id="PRO_5044497846" evidence="1">
    <location>
        <begin position="22"/>
        <end position="174"/>
    </location>
</feature>
<protein>
    <submittedName>
        <fullName evidence="2">Uncharacterized protein</fullName>
    </submittedName>
</protein>
<organism evidence="2">
    <name type="scientific">Dolosigranulum savutiense</name>
    <dbReference type="NCBI Taxonomy" id="3110288"/>
    <lineage>
        <taxon>Bacteria</taxon>
        <taxon>Bacillati</taxon>
        <taxon>Bacillota</taxon>
        <taxon>Bacilli</taxon>
        <taxon>Lactobacillales</taxon>
        <taxon>Carnobacteriaceae</taxon>
        <taxon>Dolosigranulum</taxon>
    </lineage>
</organism>